<accession>A0A3Q2Z9D6</accession>
<evidence type="ECO:0000256" key="6">
    <source>
        <dbReference type="ARBA" id="ARBA00023136"/>
    </source>
</evidence>
<keyword evidence="13" id="KW-1185">Reference proteome</keyword>
<dbReference type="GeneTree" id="ENSGT00940000179386"/>
<keyword evidence="3" id="KW-0812">Transmembrane</keyword>
<keyword evidence="6" id="KW-0472">Membrane</keyword>
<protein>
    <recommendedName>
        <fullName evidence="10">Transmembrane protein 81</fullName>
    </recommendedName>
</protein>
<evidence type="ECO:0000256" key="3">
    <source>
        <dbReference type="ARBA" id="ARBA00022692"/>
    </source>
</evidence>
<evidence type="ECO:0000256" key="5">
    <source>
        <dbReference type="ARBA" id="ARBA00022989"/>
    </source>
</evidence>
<comment type="subcellular location">
    <subcellularLocation>
        <location evidence="1">Cell membrane</location>
        <topology evidence="1">Single-pass type I membrane protein</topology>
    </subcellularLocation>
</comment>
<evidence type="ECO:0000256" key="11">
    <source>
        <dbReference type="SAM" id="SignalP"/>
    </source>
</evidence>
<evidence type="ECO:0000256" key="4">
    <source>
        <dbReference type="ARBA" id="ARBA00022729"/>
    </source>
</evidence>
<evidence type="ECO:0000313" key="13">
    <source>
        <dbReference type="Proteomes" id="UP000264820"/>
    </source>
</evidence>
<sequence length="196" mass="22676">MDRMPVLLLAILHLHLSCANVEKVQLQVVVNSTLCSVTCGMGIKVHTVCTMKDGEKRSGCYKSHMTWFIRLEITPQHLFFSSHHRVTWHRATGVISSDDLLFPLVITSQCVCKSLLYSPGTYRCDVLDANFRRLKTVYWGVRVLPKGILNLDYDHAQSVWDSPWNWKKYIMSRILDSPILWLYIVRILARIVEIDE</sequence>
<evidence type="ECO:0000256" key="7">
    <source>
        <dbReference type="ARBA" id="ARBA00023157"/>
    </source>
</evidence>
<proteinExistence type="predicted"/>
<keyword evidence="8" id="KW-0393">Immunoglobulin domain</keyword>
<name>A0A3Q2Z9D6_HIPCM</name>
<dbReference type="PANTHER" id="PTHR35670">
    <property type="entry name" value="TRANSMEMBRANE PROTEIN 81"/>
    <property type="match status" value="1"/>
</dbReference>
<keyword evidence="2" id="KW-1003">Cell membrane</keyword>
<evidence type="ECO:0000256" key="8">
    <source>
        <dbReference type="ARBA" id="ARBA00023319"/>
    </source>
</evidence>
<dbReference type="Proteomes" id="UP000264820">
    <property type="component" value="Unplaced"/>
</dbReference>
<keyword evidence="4 11" id="KW-0732">Signal</keyword>
<dbReference type="AlphaFoldDB" id="A0A3Q2Z9D6"/>
<organism evidence="12 13">
    <name type="scientific">Hippocampus comes</name>
    <name type="common">Tiger tail seahorse</name>
    <dbReference type="NCBI Taxonomy" id="109280"/>
    <lineage>
        <taxon>Eukaryota</taxon>
        <taxon>Metazoa</taxon>
        <taxon>Chordata</taxon>
        <taxon>Craniata</taxon>
        <taxon>Vertebrata</taxon>
        <taxon>Euteleostomi</taxon>
        <taxon>Actinopterygii</taxon>
        <taxon>Neopterygii</taxon>
        <taxon>Teleostei</taxon>
        <taxon>Neoteleostei</taxon>
        <taxon>Acanthomorphata</taxon>
        <taxon>Syngnathiaria</taxon>
        <taxon>Syngnathiformes</taxon>
        <taxon>Syngnathoidei</taxon>
        <taxon>Syngnathidae</taxon>
        <taxon>Hippocampus</taxon>
    </lineage>
</organism>
<reference evidence="12" key="1">
    <citation type="submission" date="2025-08" db="UniProtKB">
        <authorList>
            <consortium name="Ensembl"/>
        </authorList>
    </citation>
    <scope>IDENTIFICATION</scope>
</reference>
<dbReference type="GO" id="GO:0005886">
    <property type="term" value="C:plasma membrane"/>
    <property type="evidence" value="ECO:0007669"/>
    <property type="project" value="UniProtKB-SubCell"/>
</dbReference>
<feature type="signal peptide" evidence="11">
    <location>
        <begin position="1"/>
        <end position="19"/>
    </location>
</feature>
<evidence type="ECO:0000256" key="1">
    <source>
        <dbReference type="ARBA" id="ARBA00004251"/>
    </source>
</evidence>
<comment type="function">
    <text evidence="9">Essential fertilization factor required for male fertility. Part of a conserved trimeric sperm complex with the essential fertilization factors IZUMO1 and SPACA6 which bridges sperm and oocyte membranes during fertilization by binding to IZUMO1R/JUNO on the oocyte.</text>
</comment>
<evidence type="ECO:0000313" key="12">
    <source>
        <dbReference type="Ensembl" id="ENSHCOP00000022698.1"/>
    </source>
</evidence>
<dbReference type="Ensembl" id="ENSHCOT00000000400.1">
    <property type="protein sequence ID" value="ENSHCOP00000022698.1"/>
    <property type="gene ID" value="ENSHCOG00000010629.1"/>
</dbReference>
<feature type="chain" id="PRO_5018693551" description="Transmembrane protein 81" evidence="11">
    <location>
        <begin position="20"/>
        <end position="196"/>
    </location>
</feature>
<dbReference type="PANTHER" id="PTHR35670:SF1">
    <property type="entry name" value="TRANSMEMBRANE PROTEIN 81"/>
    <property type="match status" value="1"/>
</dbReference>
<evidence type="ECO:0000256" key="9">
    <source>
        <dbReference type="ARBA" id="ARBA00049937"/>
    </source>
</evidence>
<evidence type="ECO:0000256" key="10">
    <source>
        <dbReference type="ARBA" id="ARBA00050022"/>
    </source>
</evidence>
<keyword evidence="5" id="KW-1133">Transmembrane helix</keyword>
<dbReference type="OMA" id="WFIRLEI"/>
<evidence type="ECO:0000256" key="2">
    <source>
        <dbReference type="ARBA" id="ARBA00022475"/>
    </source>
</evidence>
<keyword evidence="7" id="KW-1015">Disulfide bond</keyword>
<dbReference type="InterPro" id="IPR039293">
    <property type="entry name" value="TMEM81"/>
</dbReference>
<reference evidence="12" key="2">
    <citation type="submission" date="2025-09" db="UniProtKB">
        <authorList>
            <consortium name="Ensembl"/>
        </authorList>
    </citation>
    <scope>IDENTIFICATION</scope>
</reference>